<evidence type="ECO:0000256" key="2">
    <source>
        <dbReference type="ARBA" id="ARBA00022723"/>
    </source>
</evidence>
<evidence type="ECO:0000256" key="8">
    <source>
        <dbReference type="PROSITE-ProRule" id="PRU00042"/>
    </source>
</evidence>
<dbReference type="Pfam" id="PF00096">
    <property type="entry name" value="zf-C2H2"/>
    <property type="match status" value="3"/>
</dbReference>
<dbReference type="OrthoDB" id="427030at2759"/>
<evidence type="ECO:0000313" key="11">
    <source>
        <dbReference type="Proteomes" id="UP000593573"/>
    </source>
</evidence>
<dbReference type="PROSITE" id="PS00028">
    <property type="entry name" value="ZINC_FINGER_C2H2_1"/>
    <property type="match status" value="7"/>
</dbReference>
<keyword evidence="11" id="KW-1185">Reference proteome</keyword>
<dbReference type="SMART" id="SM00355">
    <property type="entry name" value="ZnF_C2H2"/>
    <property type="match status" value="9"/>
</dbReference>
<dbReference type="Proteomes" id="UP000593573">
    <property type="component" value="Unassembled WGS sequence"/>
</dbReference>
<keyword evidence="3 8" id="KW-0863">Zinc-finger</keyword>
<dbReference type="InterPro" id="IPR051061">
    <property type="entry name" value="Zinc_finger_trans_reg"/>
</dbReference>
<evidence type="ECO:0000256" key="4">
    <source>
        <dbReference type="ARBA" id="ARBA00022833"/>
    </source>
</evidence>
<feature type="domain" description="C2H2-type" evidence="9">
    <location>
        <begin position="289"/>
        <end position="319"/>
    </location>
</feature>
<keyword evidence="7" id="KW-0539">Nucleus</keyword>
<dbReference type="PROSITE" id="PS50157">
    <property type="entry name" value="ZINC_FINGER_C2H2_2"/>
    <property type="match status" value="6"/>
</dbReference>
<proteinExistence type="predicted"/>
<evidence type="ECO:0000256" key="3">
    <source>
        <dbReference type="ARBA" id="ARBA00022771"/>
    </source>
</evidence>
<sequence length="401" mass="45948">MDEEKGERVSGPIFKDIRRYFCDHCGICRSKKSLITTHILTHHSEKIDNGGKEEEEVSTSNECQECGATFRKPAHLKQHLQSHSLEYQVGRPPEKLHQVSLGHTVWYLKRPFVCLVDDCHASYRRKDHLNRHLLQHQGKLFSCPIETCNSKFAFQGNMKRHVKEFHDEDSSSSDAASQKQYVCQEVGCGKVFKFSSKLRKHEDSHADWEVMFSCLMSAVKIITVKLDSVEAFCSEPSCLKYFTNEQCLKAHVQSCHQYINCQICGAKQLKKNIKRHLRSHESGVASERIKCDFGGCLHTFSTKSNLRQHVKAVHEELRPFACSFSGCGMRFSYKHVRDNHEKSALHVYVPGDFIESDEQFQARPRGGRKRTCPTVEMLIRKRVAPPQMDTMMDPGPIQGCS</sequence>
<feature type="domain" description="C2H2-type" evidence="9">
    <location>
        <begin position="112"/>
        <end position="141"/>
    </location>
</feature>
<dbReference type="InterPro" id="IPR036236">
    <property type="entry name" value="Znf_C2H2_sf"/>
</dbReference>
<keyword evidence="4" id="KW-0862">Zinc</keyword>
<evidence type="ECO:0000256" key="6">
    <source>
        <dbReference type="ARBA" id="ARBA00023163"/>
    </source>
</evidence>
<dbReference type="GO" id="GO:0005730">
    <property type="term" value="C:nucleolus"/>
    <property type="evidence" value="ECO:0007669"/>
    <property type="project" value="TreeGrafter"/>
</dbReference>
<keyword evidence="6" id="KW-0804">Transcription</keyword>
<reference evidence="10 11" key="1">
    <citation type="journal article" date="2019" name="Genome Biol. Evol.">
        <title>Insights into the evolution of the New World diploid cottons (Gossypium, subgenus Houzingenia) based on genome sequencing.</title>
        <authorList>
            <person name="Grover C.E."/>
            <person name="Arick M.A. 2nd"/>
            <person name="Thrash A."/>
            <person name="Conover J.L."/>
            <person name="Sanders W.S."/>
            <person name="Peterson D.G."/>
            <person name="Frelichowski J.E."/>
            <person name="Scheffler J.A."/>
            <person name="Scheffler B.E."/>
            <person name="Wendel J.F."/>
        </authorList>
    </citation>
    <scope>NUCLEOTIDE SEQUENCE [LARGE SCALE GENOMIC DNA]</scope>
    <source>
        <strain evidence="10">57</strain>
        <tissue evidence="10">Leaf</tissue>
    </source>
</reference>
<evidence type="ECO:0000259" key="9">
    <source>
        <dbReference type="PROSITE" id="PS50157"/>
    </source>
</evidence>
<keyword evidence="2" id="KW-0479">Metal-binding</keyword>
<dbReference type="Gene3D" id="3.30.160.60">
    <property type="entry name" value="Classic Zinc Finger"/>
    <property type="match status" value="5"/>
</dbReference>
<comment type="subcellular location">
    <subcellularLocation>
        <location evidence="1">Nucleus</location>
    </subcellularLocation>
</comment>
<dbReference type="InterPro" id="IPR013087">
    <property type="entry name" value="Znf_C2H2_type"/>
</dbReference>
<evidence type="ECO:0000256" key="1">
    <source>
        <dbReference type="ARBA" id="ARBA00004123"/>
    </source>
</evidence>
<protein>
    <recommendedName>
        <fullName evidence="9">C2H2-type domain-containing protein</fullName>
    </recommendedName>
</protein>
<dbReference type="SUPFAM" id="SSF57667">
    <property type="entry name" value="beta-beta-alpha zinc fingers"/>
    <property type="match status" value="4"/>
</dbReference>
<dbReference type="GO" id="GO:0003700">
    <property type="term" value="F:DNA-binding transcription factor activity"/>
    <property type="evidence" value="ECO:0007669"/>
    <property type="project" value="TreeGrafter"/>
</dbReference>
<keyword evidence="5" id="KW-0805">Transcription regulation</keyword>
<evidence type="ECO:0000256" key="7">
    <source>
        <dbReference type="ARBA" id="ARBA00023242"/>
    </source>
</evidence>
<feature type="domain" description="C2H2-type" evidence="9">
    <location>
        <begin position="181"/>
        <end position="210"/>
    </location>
</feature>
<dbReference type="PANTHER" id="PTHR46179:SF13">
    <property type="entry name" value="C2H2-TYPE DOMAIN-CONTAINING PROTEIN"/>
    <property type="match status" value="1"/>
</dbReference>
<feature type="domain" description="C2H2-type" evidence="9">
    <location>
        <begin position="141"/>
        <end position="171"/>
    </location>
</feature>
<feature type="domain" description="C2H2-type" evidence="9">
    <location>
        <begin position="20"/>
        <end position="47"/>
    </location>
</feature>
<evidence type="ECO:0000313" key="10">
    <source>
        <dbReference type="EMBL" id="MBA0658546.1"/>
    </source>
</evidence>
<organism evidence="10 11">
    <name type="scientific">Gossypium klotzschianum</name>
    <dbReference type="NCBI Taxonomy" id="34286"/>
    <lineage>
        <taxon>Eukaryota</taxon>
        <taxon>Viridiplantae</taxon>
        <taxon>Streptophyta</taxon>
        <taxon>Embryophyta</taxon>
        <taxon>Tracheophyta</taxon>
        <taxon>Spermatophyta</taxon>
        <taxon>Magnoliopsida</taxon>
        <taxon>eudicotyledons</taxon>
        <taxon>Gunneridae</taxon>
        <taxon>Pentapetalae</taxon>
        <taxon>rosids</taxon>
        <taxon>malvids</taxon>
        <taxon>Malvales</taxon>
        <taxon>Malvaceae</taxon>
        <taxon>Malvoideae</taxon>
        <taxon>Gossypium</taxon>
    </lineage>
</organism>
<dbReference type="GO" id="GO:0008270">
    <property type="term" value="F:zinc ion binding"/>
    <property type="evidence" value="ECO:0007669"/>
    <property type="project" value="UniProtKB-KW"/>
</dbReference>
<comment type="caution">
    <text evidence="10">The sequence shown here is derived from an EMBL/GenBank/DDBJ whole genome shotgun (WGS) entry which is preliminary data.</text>
</comment>
<evidence type="ECO:0000256" key="5">
    <source>
        <dbReference type="ARBA" id="ARBA00023015"/>
    </source>
</evidence>
<name>A0A7J8V6Y2_9ROSI</name>
<dbReference type="GO" id="GO:0080084">
    <property type="term" value="F:5S rDNA binding"/>
    <property type="evidence" value="ECO:0007669"/>
    <property type="project" value="TreeGrafter"/>
</dbReference>
<accession>A0A7J8V6Y2</accession>
<dbReference type="GO" id="GO:0006357">
    <property type="term" value="P:regulation of transcription by RNA polymerase II"/>
    <property type="evidence" value="ECO:0007669"/>
    <property type="project" value="TreeGrafter"/>
</dbReference>
<dbReference type="AlphaFoldDB" id="A0A7J8V6Y2"/>
<gene>
    <name evidence="10" type="ORF">Goklo_010744</name>
</gene>
<dbReference type="PANTHER" id="PTHR46179">
    <property type="entry name" value="ZINC FINGER PROTEIN"/>
    <property type="match status" value="1"/>
</dbReference>
<feature type="domain" description="C2H2-type" evidence="9">
    <location>
        <begin position="61"/>
        <end position="88"/>
    </location>
</feature>
<dbReference type="EMBL" id="JABFAB010000009">
    <property type="protein sequence ID" value="MBA0658546.1"/>
    <property type="molecule type" value="Genomic_DNA"/>
</dbReference>